<evidence type="ECO:0000313" key="3">
    <source>
        <dbReference type="Proteomes" id="UP001341281"/>
    </source>
</evidence>
<gene>
    <name evidence="2" type="ORF">U9M48_043947</name>
</gene>
<protein>
    <submittedName>
        <fullName evidence="2">Uncharacterized protein</fullName>
    </submittedName>
</protein>
<sequence>METTSGDVADGSGEKAPGAATRPTTPPHVARAAAWRRARAHRPRRRLERAADGPSPGWIRASPRRPPPALPPPAPPWPQVLRGRATRSAARRSASRSGGQGCWACGRPRHPRSRIDFAAAPNPPLSHYLCLPRLRRSSRHGSFPSMPDLHLPRPRQKQTPRNYHLSYTTFNMKA</sequence>
<feature type="region of interest" description="Disordered" evidence="1">
    <location>
        <begin position="139"/>
        <end position="159"/>
    </location>
</feature>
<feature type="compositionally biased region" description="Basic residues" evidence="1">
    <location>
        <begin position="34"/>
        <end position="47"/>
    </location>
</feature>
<dbReference type="Proteomes" id="UP001341281">
    <property type="component" value="Chromosome 10"/>
</dbReference>
<feature type="compositionally biased region" description="Pro residues" evidence="1">
    <location>
        <begin position="64"/>
        <end position="78"/>
    </location>
</feature>
<evidence type="ECO:0000313" key="2">
    <source>
        <dbReference type="EMBL" id="WVZ98517.1"/>
    </source>
</evidence>
<keyword evidence="3" id="KW-1185">Reference proteome</keyword>
<evidence type="ECO:0000256" key="1">
    <source>
        <dbReference type="SAM" id="MobiDB-lite"/>
    </source>
</evidence>
<accession>A0AAQ3XJ25</accession>
<reference evidence="2 3" key="1">
    <citation type="submission" date="2024-02" db="EMBL/GenBank/DDBJ databases">
        <title>High-quality chromosome-scale genome assembly of Pensacola bahiagrass (Paspalum notatum Flugge var. saurae).</title>
        <authorList>
            <person name="Vega J.M."/>
            <person name="Podio M."/>
            <person name="Orjuela J."/>
            <person name="Siena L.A."/>
            <person name="Pessino S.C."/>
            <person name="Combes M.C."/>
            <person name="Mariac C."/>
            <person name="Albertini E."/>
            <person name="Pupilli F."/>
            <person name="Ortiz J.P.A."/>
            <person name="Leblanc O."/>
        </authorList>
    </citation>
    <scope>NUCLEOTIDE SEQUENCE [LARGE SCALE GENOMIC DNA]</scope>
    <source>
        <strain evidence="2">R1</strain>
        <tissue evidence="2">Leaf</tissue>
    </source>
</reference>
<organism evidence="2 3">
    <name type="scientific">Paspalum notatum var. saurae</name>
    <dbReference type="NCBI Taxonomy" id="547442"/>
    <lineage>
        <taxon>Eukaryota</taxon>
        <taxon>Viridiplantae</taxon>
        <taxon>Streptophyta</taxon>
        <taxon>Embryophyta</taxon>
        <taxon>Tracheophyta</taxon>
        <taxon>Spermatophyta</taxon>
        <taxon>Magnoliopsida</taxon>
        <taxon>Liliopsida</taxon>
        <taxon>Poales</taxon>
        <taxon>Poaceae</taxon>
        <taxon>PACMAD clade</taxon>
        <taxon>Panicoideae</taxon>
        <taxon>Andropogonodae</taxon>
        <taxon>Paspaleae</taxon>
        <taxon>Paspalinae</taxon>
        <taxon>Paspalum</taxon>
    </lineage>
</organism>
<dbReference type="EMBL" id="CP144754">
    <property type="protein sequence ID" value="WVZ98517.1"/>
    <property type="molecule type" value="Genomic_DNA"/>
</dbReference>
<proteinExistence type="predicted"/>
<name>A0AAQ3XJ25_PASNO</name>
<dbReference type="AlphaFoldDB" id="A0AAQ3XJ25"/>
<feature type="region of interest" description="Disordered" evidence="1">
    <location>
        <begin position="1"/>
        <end position="108"/>
    </location>
</feature>